<evidence type="ECO:0000256" key="1">
    <source>
        <dbReference type="ARBA" id="ARBA00023015"/>
    </source>
</evidence>
<dbReference type="EMBL" id="CP154795">
    <property type="protein sequence ID" value="XAN07144.1"/>
    <property type="molecule type" value="Genomic_DNA"/>
</dbReference>
<dbReference type="Pfam" id="PF09339">
    <property type="entry name" value="HTH_IclR"/>
    <property type="match status" value="1"/>
</dbReference>
<feature type="domain" description="IclR-ED" evidence="5">
    <location>
        <begin position="84"/>
        <end position="264"/>
    </location>
</feature>
<keyword evidence="1" id="KW-0805">Transcription regulation</keyword>
<reference evidence="6 7" key="1">
    <citation type="submission" date="2024-04" db="EMBL/GenBank/DDBJ databases">
        <title>Isolation of an actinomycete strain from pig manure.</title>
        <authorList>
            <person name="Gong T."/>
            <person name="Yu Z."/>
            <person name="An M."/>
            <person name="Wei C."/>
            <person name="Yang W."/>
            <person name="Liu L."/>
        </authorList>
    </citation>
    <scope>NUCLEOTIDE SEQUENCE [LARGE SCALE GENOMIC DNA]</scope>
    <source>
        <strain evidence="6 7">ZF39</strain>
    </source>
</reference>
<dbReference type="InterPro" id="IPR036390">
    <property type="entry name" value="WH_DNA-bd_sf"/>
</dbReference>
<dbReference type="Proteomes" id="UP001442841">
    <property type="component" value="Chromosome"/>
</dbReference>
<dbReference type="SUPFAM" id="SSF46785">
    <property type="entry name" value="Winged helix' DNA-binding domain"/>
    <property type="match status" value="1"/>
</dbReference>
<dbReference type="SMART" id="SM00346">
    <property type="entry name" value="HTH_ICLR"/>
    <property type="match status" value="1"/>
</dbReference>
<evidence type="ECO:0000256" key="3">
    <source>
        <dbReference type="ARBA" id="ARBA00023163"/>
    </source>
</evidence>
<dbReference type="Gene3D" id="1.10.10.10">
    <property type="entry name" value="Winged helix-like DNA-binding domain superfamily/Winged helix DNA-binding domain"/>
    <property type="match status" value="1"/>
</dbReference>
<protein>
    <submittedName>
        <fullName evidence="6">IclR family transcriptional regulator</fullName>
    </submittedName>
</protein>
<sequence>MASMEEAWHANTPKQADEPGGLRSVAAALDLLECFATDEQLGVTDIARRLGIAKSTAHRLLSTLRSRGFIEQDPESGRYQLGLHLFELGHLAQIRNPLRIAGRPICLDLNRRTGLTVNLSVLDGADVVFLERMESSESGRNLNEWGRRLPSHVASSGKAIAAWNAKFAAARLEAGFPARARNTVRTASQWEAVLRGVRKRGYATSSDESFEGSTSVAVPILENPVEAYAALSFFGRRHDMETRLPLLVQLLQRSARRIAHDLVRIRAGGA</sequence>
<dbReference type="PROSITE" id="PS51078">
    <property type="entry name" value="ICLR_ED"/>
    <property type="match status" value="1"/>
</dbReference>
<evidence type="ECO:0000313" key="6">
    <source>
        <dbReference type="EMBL" id="XAN07144.1"/>
    </source>
</evidence>
<feature type="domain" description="HTH iclR-type" evidence="4">
    <location>
        <begin position="22"/>
        <end position="83"/>
    </location>
</feature>
<dbReference type="PROSITE" id="PS51077">
    <property type="entry name" value="HTH_ICLR"/>
    <property type="match status" value="1"/>
</dbReference>
<evidence type="ECO:0000313" key="7">
    <source>
        <dbReference type="Proteomes" id="UP001442841"/>
    </source>
</evidence>
<dbReference type="SUPFAM" id="SSF55781">
    <property type="entry name" value="GAF domain-like"/>
    <property type="match status" value="1"/>
</dbReference>
<evidence type="ECO:0000259" key="4">
    <source>
        <dbReference type="PROSITE" id="PS51077"/>
    </source>
</evidence>
<dbReference type="InterPro" id="IPR014757">
    <property type="entry name" value="Tscrpt_reg_IclR_C"/>
</dbReference>
<dbReference type="PANTHER" id="PTHR30136:SF24">
    <property type="entry name" value="HTH-TYPE TRANSCRIPTIONAL REPRESSOR ALLR"/>
    <property type="match status" value="1"/>
</dbReference>
<dbReference type="PANTHER" id="PTHR30136">
    <property type="entry name" value="HELIX-TURN-HELIX TRANSCRIPTIONAL REGULATOR, ICLR FAMILY"/>
    <property type="match status" value="1"/>
</dbReference>
<keyword evidence="7" id="KW-1185">Reference proteome</keyword>
<proteinExistence type="predicted"/>
<dbReference type="Pfam" id="PF01614">
    <property type="entry name" value="IclR_C"/>
    <property type="match status" value="1"/>
</dbReference>
<dbReference type="InterPro" id="IPR050707">
    <property type="entry name" value="HTH_MetabolicPath_Reg"/>
</dbReference>
<evidence type="ECO:0000259" key="5">
    <source>
        <dbReference type="PROSITE" id="PS51078"/>
    </source>
</evidence>
<keyword evidence="2" id="KW-0238">DNA-binding</keyword>
<dbReference type="Gene3D" id="3.30.450.40">
    <property type="match status" value="1"/>
</dbReference>
<accession>A0ABZ3FQX1</accession>
<dbReference type="RefSeq" id="WP_425308595.1">
    <property type="nucleotide sequence ID" value="NZ_CP154795.1"/>
</dbReference>
<name>A0ABZ3FQX1_9ACTN</name>
<dbReference type="InterPro" id="IPR029016">
    <property type="entry name" value="GAF-like_dom_sf"/>
</dbReference>
<organism evidence="6 7">
    <name type="scientific">Ammonicoccus fulvus</name>
    <dbReference type="NCBI Taxonomy" id="3138240"/>
    <lineage>
        <taxon>Bacteria</taxon>
        <taxon>Bacillati</taxon>
        <taxon>Actinomycetota</taxon>
        <taxon>Actinomycetes</taxon>
        <taxon>Propionibacteriales</taxon>
        <taxon>Propionibacteriaceae</taxon>
        <taxon>Ammonicoccus</taxon>
    </lineage>
</organism>
<dbReference type="InterPro" id="IPR005471">
    <property type="entry name" value="Tscrpt_reg_IclR_N"/>
</dbReference>
<dbReference type="InterPro" id="IPR036388">
    <property type="entry name" value="WH-like_DNA-bd_sf"/>
</dbReference>
<keyword evidence="3" id="KW-0804">Transcription</keyword>
<gene>
    <name evidence="6" type="ORF">AADG42_07495</name>
</gene>
<evidence type="ECO:0000256" key="2">
    <source>
        <dbReference type="ARBA" id="ARBA00023125"/>
    </source>
</evidence>